<dbReference type="PANTHER" id="PTHR23063:SF60">
    <property type="entry name" value="LYSOPHOSPHATIDIC ACID:OLEOYL-COA ACYLTRANSFERASE 1"/>
    <property type="match status" value="1"/>
</dbReference>
<dbReference type="OrthoDB" id="272512at2759"/>
<evidence type="ECO:0000256" key="5">
    <source>
        <dbReference type="ARBA" id="ARBA00022989"/>
    </source>
</evidence>
<feature type="domain" description="Phospholipid/glycerol acyltransferase" evidence="10">
    <location>
        <begin position="120"/>
        <end position="231"/>
    </location>
</feature>
<evidence type="ECO:0000313" key="12">
    <source>
        <dbReference type="Proteomes" id="UP000007797"/>
    </source>
</evidence>
<dbReference type="GO" id="GO:0016020">
    <property type="term" value="C:membrane"/>
    <property type="evidence" value="ECO:0007669"/>
    <property type="project" value="UniProtKB-SubCell"/>
</dbReference>
<evidence type="ECO:0000256" key="3">
    <source>
        <dbReference type="ARBA" id="ARBA00022679"/>
    </source>
</evidence>
<dbReference type="Proteomes" id="UP000007797">
    <property type="component" value="Unassembled WGS sequence"/>
</dbReference>
<comment type="similarity">
    <text evidence="2">Belongs to the 1-acyl-sn-glycerol-3-phosphate acyltransferase family.</text>
</comment>
<keyword evidence="6" id="KW-0443">Lipid metabolism</keyword>
<evidence type="ECO:0000313" key="11">
    <source>
        <dbReference type="EMBL" id="EGG13537.1"/>
    </source>
</evidence>
<dbReference type="GO" id="GO:0016746">
    <property type="term" value="F:acyltransferase activity"/>
    <property type="evidence" value="ECO:0007669"/>
    <property type="project" value="UniProtKB-KW"/>
</dbReference>
<dbReference type="Pfam" id="PF01553">
    <property type="entry name" value="Acyltransferase"/>
    <property type="match status" value="1"/>
</dbReference>
<feature type="transmembrane region" description="Helical" evidence="9">
    <location>
        <begin position="77"/>
        <end position="95"/>
    </location>
</feature>
<dbReference type="AlphaFoldDB" id="F4QC50"/>
<evidence type="ECO:0000256" key="7">
    <source>
        <dbReference type="ARBA" id="ARBA00023136"/>
    </source>
</evidence>
<evidence type="ECO:0000256" key="4">
    <source>
        <dbReference type="ARBA" id="ARBA00022692"/>
    </source>
</evidence>
<keyword evidence="12" id="KW-1185">Reference proteome</keyword>
<dbReference type="KEGG" id="dfa:DFA_11298"/>
<keyword evidence="3" id="KW-0808">Transferase</keyword>
<dbReference type="GeneID" id="14866293"/>
<dbReference type="RefSeq" id="XP_004350241.1">
    <property type="nucleotide sequence ID" value="XM_004350191.1"/>
</dbReference>
<reference evidence="12" key="1">
    <citation type="journal article" date="2011" name="Genome Res.">
        <title>Phylogeny-wide analysis of social amoeba genomes highlights ancient origins for complex intercellular communication.</title>
        <authorList>
            <person name="Heidel A.J."/>
            <person name="Lawal H.M."/>
            <person name="Felder M."/>
            <person name="Schilde C."/>
            <person name="Helps N.R."/>
            <person name="Tunggal B."/>
            <person name="Rivero F."/>
            <person name="John U."/>
            <person name="Schleicher M."/>
            <person name="Eichinger L."/>
            <person name="Platzer M."/>
            <person name="Noegel A.A."/>
            <person name="Schaap P."/>
            <person name="Gloeckner G."/>
        </authorList>
    </citation>
    <scope>NUCLEOTIDE SEQUENCE [LARGE SCALE GENOMIC DNA]</scope>
    <source>
        <strain evidence="12">SH3</strain>
    </source>
</reference>
<evidence type="ECO:0000256" key="9">
    <source>
        <dbReference type="SAM" id="Phobius"/>
    </source>
</evidence>
<dbReference type="EMBL" id="GL883029">
    <property type="protein sequence ID" value="EGG13537.1"/>
    <property type="molecule type" value="Genomic_DNA"/>
</dbReference>
<evidence type="ECO:0000256" key="1">
    <source>
        <dbReference type="ARBA" id="ARBA00004370"/>
    </source>
</evidence>
<protein>
    <recommendedName>
        <fullName evidence="10">Phospholipid/glycerol acyltransferase domain-containing protein</fullName>
    </recommendedName>
</protein>
<accession>F4QC50</accession>
<keyword evidence="8" id="KW-0012">Acyltransferase</keyword>
<feature type="transmembrane region" description="Helical" evidence="9">
    <location>
        <begin position="27"/>
        <end position="56"/>
    </location>
</feature>
<dbReference type="PANTHER" id="PTHR23063">
    <property type="entry name" value="PHOSPHOLIPID ACYLTRANSFERASE"/>
    <property type="match status" value="1"/>
</dbReference>
<sequence length="326" mass="36413">MEKFSNWRDGPTGIHPLLPPKIQSTNIIVSIVSNIIGFALFIIRLPFIVVFTLLLVGSDSLFKKVQLGFASRFLNRFFSIVFGRIVLIALGFNKMDEYTETLSKNRQLSGSLSDVKLNDVILANHTSYVDIIYLAYRYSPTFAVPPNDSVSNTPGYVVPMTLWEALTNAISYQVIPSSKAVSLVGLSKTLKWNGPIVVFVEGATSNGSGLLETNNNLLDGWILASGVHIVGIHYPNLYPIYTSVGSFTLHLIRLASRLSNTIEAMYLSRTNFTAFDKNDTASWYNSLMNCLADLVHARRTQINSHNKLSFVGYWYGYKVNYNKKSN</sequence>
<keyword evidence="4 9" id="KW-0812">Transmembrane</keyword>
<evidence type="ECO:0000256" key="2">
    <source>
        <dbReference type="ARBA" id="ARBA00008655"/>
    </source>
</evidence>
<dbReference type="SUPFAM" id="SSF69593">
    <property type="entry name" value="Glycerol-3-phosphate (1)-acyltransferase"/>
    <property type="match status" value="1"/>
</dbReference>
<proteinExistence type="inferred from homology"/>
<gene>
    <name evidence="11" type="ORF">DFA_11298</name>
</gene>
<organism evidence="11 12">
    <name type="scientific">Cavenderia fasciculata</name>
    <name type="common">Slime mold</name>
    <name type="synonym">Dictyostelium fasciculatum</name>
    <dbReference type="NCBI Taxonomy" id="261658"/>
    <lineage>
        <taxon>Eukaryota</taxon>
        <taxon>Amoebozoa</taxon>
        <taxon>Evosea</taxon>
        <taxon>Eumycetozoa</taxon>
        <taxon>Dictyostelia</taxon>
        <taxon>Acytosteliales</taxon>
        <taxon>Cavenderiaceae</taxon>
        <taxon>Cavenderia</taxon>
    </lineage>
</organism>
<dbReference type="OMA" id="IWINENI"/>
<dbReference type="GO" id="GO:0006629">
    <property type="term" value="P:lipid metabolic process"/>
    <property type="evidence" value="ECO:0007669"/>
    <property type="project" value="UniProtKB-KW"/>
</dbReference>
<comment type="subcellular location">
    <subcellularLocation>
        <location evidence="1">Membrane</location>
    </subcellularLocation>
</comment>
<dbReference type="InterPro" id="IPR002123">
    <property type="entry name" value="Plipid/glycerol_acylTrfase"/>
</dbReference>
<evidence type="ECO:0000259" key="10">
    <source>
        <dbReference type="Pfam" id="PF01553"/>
    </source>
</evidence>
<keyword evidence="7 9" id="KW-0472">Membrane</keyword>
<keyword evidence="5 9" id="KW-1133">Transmembrane helix</keyword>
<evidence type="ECO:0000256" key="6">
    <source>
        <dbReference type="ARBA" id="ARBA00023098"/>
    </source>
</evidence>
<evidence type="ECO:0000256" key="8">
    <source>
        <dbReference type="ARBA" id="ARBA00023315"/>
    </source>
</evidence>
<name>F4QC50_CACFS</name>
<dbReference type="STRING" id="1054147.F4QC50"/>